<dbReference type="GO" id="GO:0005975">
    <property type="term" value="P:carbohydrate metabolic process"/>
    <property type="evidence" value="ECO:0007669"/>
    <property type="project" value="InterPro"/>
</dbReference>
<evidence type="ECO:0000259" key="3">
    <source>
        <dbReference type="Pfam" id="PF17678"/>
    </source>
</evidence>
<dbReference type="EMBL" id="BIFQ01000001">
    <property type="protein sequence ID" value="GCE06973.1"/>
    <property type="molecule type" value="Genomic_DNA"/>
</dbReference>
<dbReference type="Gene3D" id="1.20.1050.60">
    <property type="entry name" value="alpha-1,2-mannosidase"/>
    <property type="match status" value="1"/>
</dbReference>
<dbReference type="PANTHER" id="PTHR12143">
    <property type="entry name" value="PEPTIDE N-GLYCANASE PNGASE -RELATED"/>
    <property type="match status" value="1"/>
</dbReference>
<evidence type="ECO:0000313" key="5">
    <source>
        <dbReference type="Proteomes" id="UP000287224"/>
    </source>
</evidence>
<dbReference type="Gene3D" id="3.30.2080.10">
    <property type="entry name" value="GH92 mannosidase domain"/>
    <property type="match status" value="1"/>
</dbReference>
<organism evidence="4 5">
    <name type="scientific">Dictyobacter aurantiacus</name>
    <dbReference type="NCBI Taxonomy" id="1936993"/>
    <lineage>
        <taxon>Bacteria</taxon>
        <taxon>Bacillati</taxon>
        <taxon>Chloroflexota</taxon>
        <taxon>Ktedonobacteria</taxon>
        <taxon>Ktedonobacterales</taxon>
        <taxon>Dictyobacteraceae</taxon>
        <taxon>Dictyobacter</taxon>
    </lineage>
</organism>
<dbReference type="InterPro" id="IPR012939">
    <property type="entry name" value="Glyco_hydro_92"/>
</dbReference>
<dbReference type="SUPFAM" id="SSF48208">
    <property type="entry name" value="Six-hairpin glycosidases"/>
    <property type="match status" value="1"/>
</dbReference>
<dbReference type="GO" id="GO:0005829">
    <property type="term" value="C:cytosol"/>
    <property type="evidence" value="ECO:0007669"/>
    <property type="project" value="TreeGrafter"/>
</dbReference>
<dbReference type="InterPro" id="IPR014718">
    <property type="entry name" value="GH-type_carb-bd"/>
</dbReference>
<dbReference type="InterPro" id="IPR050883">
    <property type="entry name" value="PNGase"/>
</dbReference>
<feature type="signal peptide" evidence="1">
    <location>
        <begin position="1"/>
        <end position="34"/>
    </location>
</feature>
<dbReference type="InterPro" id="IPR005887">
    <property type="entry name" value="GH92_a_mannosidase_put"/>
</dbReference>
<dbReference type="PANTHER" id="PTHR12143:SF39">
    <property type="entry name" value="SECRETED PROTEIN"/>
    <property type="match status" value="1"/>
</dbReference>
<dbReference type="Gene3D" id="1.20.1610.10">
    <property type="entry name" value="alpha-1,2-mannosidases domains"/>
    <property type="match status" value="1"/>
</dbReference>
<dbReference type="NCBIfam" id="NF035929">
    <property type="entry name" value="lectin_1"/>
    <property type="match status" value="1"/>
</dbReference>
<dbReference type="InterPro" id="IPR041371">
    <property type="entry name" value="GH92_N"/>
</dbReference>
<dbReference type="AlphaFoldDB" id="A0A401ZJF4"/>
<gene>
    <name evidence="4" type="ORF">KDAU_43020</name>
</gene>
<evidence type="ECO:0000313" key="4">
    <source>
        <dbReference type="EMBL" id="GCE06973.1"/>
    </source>
</evidence>
<evidence type="ECO:0000256" key="1">
    <source>
        <dbReference type="SAM" id="SignalP"/>
    </source>
</evidence>
<evidence type="ECO:0000259" key="2">
    <source>
        <dbReference type="Pfam" id="PF07971"/>
    </source>
</evidence>
<dbReference type="GO" id="GO:0030246">
    <property type="term" value="F:carbohydrate binding"/>
    <property type="evidence" value="ECO:0007669"/>
    <property type="project" value="InterPro"/>
</dbReference>
<comment type="caution">
    <text evidence="4">The sequence shown here is derived from an EMBL/GenBank/DDBJ whole genome shotgun (WGS) entry which is preliminary data.</text>
</comment>
<dbReference type="Gene3D" id="2.70.98.10">
    <property type="match status" value="1"/>
</dbReference>
<dbReference type="FunFam" id="3.30.2080.10:FF:000001">
    <property type="entry name" value="Alpha-1,2-mannosidase subfamily"/>
    <property type="match status" value="1"/>
</dbReference>
<keyword evidence="1" id="KW-0732">Signal</keyword>
<dbReference type="Proteomes" id="UP000287224">
    <property type="component" value="Unassembled WGS sequence"/>
</dbReference>
<keyword evidence="5" id="KW-1185">Reference proteome</keyword>
<protein>
    <submittedName>
        <fullName evidence="4">Alpha-1,2-mannosidase</fullName>
    </submittedName>
</protein>
<dbReference type="Pfam" id="PF07971">
    <property type="entry name" value="Glyco_hydro_92"/>
    <property type="match status" value="1"/>
</dbReference>
<proteinExistence type="predicted"/>
<dbReference type="RefSeq" id="WP_218030950.1">
    <property type="nucleotide sequence ID" value="NZ_BIFQ01000001.1"/>
</dbReference>
<dbReference type="GO" id="GO:0006516">
    <property type="term" value="P:glycoprotein catabolic process"/>
    <property type="evidence" value="ECO:0007669"/>
    <property type="project" value="TreeGrafter"/>
</dbReference>
<dbReference type="GO" id="GO:0000224">
    <property type="term" value="F:peptide-N4-(N-acetyl-beta-glucosaminyl)asparagine amidase activity"/>
    <property type="evidence" value="ECO:0007669"/>
    <property type="project" value="TreeGrafter"/>
</dbReference>
<feature type="chain" id="PRO_5019082367" evidence="1">
    <location>
        <begin position="35"/>
        <end position="1110"/>
    </location>
</feature>
<feature type="domain" description="Glycosyl hydrolase family 92" evidence="2">
    <location>
        <begin position="335"/>
        <end position="793"/>
    </location>
</feature>
<name>A0A401ZJF4_9CHLR</name>
<dbReference type="NCBIfam" id="TIGR01180">
    <property type="entry name" value="aman2_put"/>
    <property type="match status" value="1"/>
</dbReference>
<accession>A0A401ZJF4</accession>
<dbReference type="Pfam" id="PF17678">
    <property type="entry name" value="Glyco_hydro_92N"/>
    <property type="match status" value="1"/>
</dbReference>
<dbReference type="InterPro" id="IPR008928">
    <property type="entry name" value="6-hairpin_glycosidase_sf"/>
</dbReference>
<reference evidence="5" key="1">
    <citation type="submission" date="2018-12" db="EMBL/GenBank/DDBJ databases">
        <title>Tengunoibacter tsumagoiensis gen. nov., sp. nov., Dictyobacter kobayashii sp. nov., D. alpinus sp. nov., and D. joshuensis sp. nov. and description of Dictyobacteraceae fam. nov. within the order Ktedonobacterales isolated from Tengu-no-mugimeshi.</title>
        <authorList>
            <person name="Wang C.M."/>
            <person name="Zheng Y."/>
            <person name="Sakai Y."/>
            <person name="Toyoda A."/>
            <person name="Minakuchi Y."/>
            <person name="Abe K."/>
            <person name="Yokota A."/>
            <person name="Yabe S."/>
        </authorList>
    </citation>
    <scope>NUCLEOTIDE SEQUENCE [LARGE SCALE GENOMIC DNA]</scope>
    <source>
        <strain evidence="5">S-27</strain>
    </source>
</reference>
<feature type="domain" description="Glycosyl hydrolase family 92 N-terminal" evidence="3">
    <location>
        <begin position="51"/>
        <end position="329"/>
    </location>
</feature>
<sequence length="1110" mass="115622">MHPQMTTRTLARMVAAFTALFTTCLLLFPGNVQAATTPHATTPAATNLASLVDPFTATGSSTNGPAGWNVGNDFPGADAPFGMVQFSPDNATAWAGGYYYGNNQIKGFSLTHLSGAGCTVYSDIPFMPYIGTVTTSPATNPGQYVSTFSHSNESAHAGYYQVKLDNGANVQLTATQHSGAGLFTYPAGKTATMLVNPSGSINGNADAEATIGSDYISGSAVSGGFCGANDVYHVYFYAQFSQPFATTGTWHNDIVTPGSTAAKGSSTVSPAVKKFMQAQAKVANGTASSADVKTAANPPTTVVSGPGSGAFVTFDTSKNTAISLKVGLSFVSVANAKQNVNTENPKGDFSATLKQTEQAWNQKLGEIQVSGGTATQQTTFYSALYHTLLQPNVFSDVNGQYAGFDGQVHTAPKGHAQYANYSGWDIYRSEAQLLGLLAPQQASDIIQSMVNDYTQSGQLPKWAAANGETYVMNGDPADAIIADAYAFGAQNFDTKGALAAMIHEATQTNNVRPGLNYLDSPGYEPQNGTYGCCNFYGSASTTLEYNTADFAIGAFAQALGDTANYQKFTTRAQDWENLLNPADGLLEPRNLDGTFPNPYDPTSGTGWVEGDGSQYNWMVPFNLKGLFSAEGGNAKAIQRLDTFFTQLNAGPNAPYAFLGNEPTIETPWEYDYAGAPYKTQDIVHKVENSLWFPGPSGMAGNDDLGTMSAWDVWASMGMFPETPGTANLVLASPLFPSITVHRPSGQTITINAPGTTASTYYVQSLKVNGQTSSKPWLPPSFIANGGTLDYTIGSTPNTSWGSSPNDAPPSYQYGAIPTLVALNPGRVTVAPGAQTQSGITAQDISGNATTIQWSTTAPSGLTVTPASGSFTVPAGGNANQSFTVAADASMQEGVYSVPFSAQTSDGTKLPISALTVVVAKPGDLLGLFNNAGISNDGQGNADFDGDGYSYSEQQLTAAGYAPGATVTVNGIQYSWPNVPAAAYDNVQVAGQTIQTPDAKAGATQLTFLGSATNGPSVGNITITYTDGSTQTAQLGFSDWTLGAGTSQPSYGNVVAVKTPYRNAGAGTDNVGTYIFASAPIALNTSKQVASITFPSSLNQGALHVFALAIS</sequence>